<feature type="chain" id="PRO_5037660448" evidence="1">
    <location>
        <begin position="23"/>
        <end position="261"/>
    </location>
</feature>
<keyword evidence="1" id="KW-0732">Signal</keyword>
<organism evidence="2 3">
    <name type="scientific">Mojavia pulchra JT2-VF2</name>
    <dbReference type="NCBI Taxonomy" id="287848"/>
    <lineage>
        <taxon>Bacteria</taxon>
        <taxon>Bacillati</taxon>
        <taxon>Cyanobacteriota</taxon>
        <taxon>Cyanophyceae</taxon>
        <taxon>Nostocales</taxon>
        <taxon>Nostocaceae</taxon>
    </lineage>
</organism>
<evidence type="ECO:0000313" key="3">
    <source>
        <dbReference type="Proteomes" id="UP000715781"/>
    </source>
</evidence>
<dbReference type="InterPro" id="IPR010328">
    <property type="entry name" value="DUF928"/>
</dbReference>
<dbReference type="AlphaFoldDB" id="A0A951PZN8"/>
<gene>
    <name evidence="2" type="ORF">KME32_20065</name>
</gene>
<protein>
    <submittedName>
        <fullName evidence="2">DUF928 domain-containing protein</fullName>
    </submittedName>
</protein>
<evidence type="ECO:0000313" key="2">
    <source>
        <dbReference type="EMBL" id="MBW4563394.1"/>
    </source>
</evidence>
<comment type="caution">
    <text evidence="2">The sequence shown here is derived from an EMBL/GenBank/DDBJ whole genome shotgun (WGS) entry which is preliminary data.</text>
</comment>
<name>A0A951PZN8_9NOST</name>
<feature type="signal peptide" evidence="1">
    <location>
        <begin position="1"/>
        <end position="22"/>
    </location>
</feature>
<dbReference type="EMBL" id="JAHHHN010000013">
    <property type="protein sequence ID" value="MBW4563394.1"/>
    <property type="molecule type" value="Genomic_DNA"/>
</dbReference>
<reference evidence="2" key="2">
    <citation type="journal article" date="2022" name="Microbiol. Resour. Announc.">
        <title>Metagenome Sequencing to Explore Phylogenomics of Terrestrial Cyanobacteria.</title>
        <authorList>
            <person name="Ward R.D."/>
            <person name="Stajich J.E."/>
            <person name="Johansen J.R."/>
            <person name="Huntemann M."/>
            <person name="Clum A."/>
            <person name="Foster B."/>
            <person name="Foster B."/>
            <person name="Roux S."/>
            <person name="Palaniappan K."/>
            <person name="Varghese N."/>
            <person name="Mukherjee S."/>
            <person name="Reddy T.B.K."/>
            <person name="Daum C."/>
            <person name="Copeland A."/>
            <person name="Chen I.A."/>
            <person name="Ivanova N.N."/>
            <person name="Kyrpides N.C."/>
            <person name="Shapiro N."/>
            <person name="Eloe-Fadrosh E.A."/>
            <person name="Pietrasiak N."/>
        </authorList>
    </citation>
    <scope>NUCLEOTIDE SEQUENCE</scope>
    <source>
        <strain evidence="2">JT2-VF2</strain>
    </source>
</reference>
<evidence type="ECO:0000256" key="1">
    <source>
        <dbReference type="SAM" id="SignalP"/>
    </source>
</evidence>
<sequence length="261" mass="28631">MKLFLALALGGTSLVASQTAILATPNPVTFKHPLGIHFNPPPPPPDPPPGGRVLGGAKRGICPQVKPELTALVPFTQKTSSLTNVWALTTVAHPTLWFYVPDYRNSTYPAEFVLQNEDSNPIYQKAIALPDRPGVIGISLPTTVSPLALNKRYRWFFNIYCDQEKQSPPIYVEGVIQRVSLSQATVQQLQTAQPQQQAAIYAQNGIWHDALTILAQLRQKNPQNVALQTEWRSLLTSIGLGEVATQSIILRKPNSSAANLR</sequence>
<dbReference type="Proteomes" id="UP000715781">
    <property type="component" value="Unassembled WGS sequence"/>
</dbReference>
<accession>A0A951PZN8</accession>
<reference evidence="2" key="1">
    <citation type="submission" date="2021-05" db="EMBL/GenBank/DDBJ databases">
        <authorList>
            <person name="Pietrasiak N."/>
            <person name="Ward R."/>
            <person name="Stajich J.E."/>
            <person name="Kurbessoian T."/>
        </authorList>
    </citation>
    <scope>NUCLEOTIDE SEQUENCE</scope>
    <source>
        <strain evidence="2">JT2-VF2</strain>
    </source>
</reference>
<dbReference type="Pfam" id="PF06051">
    <property type="entry name" value="DUF928"/>
    <property type="match status" value="1"/>
</dbReference>
<proteinExistence type="predicted"/>